<feature type="region of interest" description="Disordered" evidence="1">
    <location>
        <begin position="681"/>
        <end position="755"/>
    </location>
</feature>
<dbReference type="InterPro" id="IPR036404">
    <property type="entry name" value="Jacalin-like_lectin_dom_sf"/>
</dbReference>
<dbReference type="Proteomes" id="UP000251714">
    <property type="component" value="Unassembled WGS sequence"/>
</dbReference>
<dbReference type="SUPFAM" id="SSF51101">
    <property type="entry name" value="Mannose-binding lectins"/>
    <property type="match status" value="1"/>
</dbReference>
<reference evidence="2 3" key="1">
    <citation type="submission" date="2017-12" db="EMBL/GenBank/DDBJ databases">
        <title>Genome sequence of the mycotoxigenic crop pathogen Fusarium proliferatum, strain ITEM 2341 from Date Palm.</title>
        <authorList>
            <person name="Almiman B.F."/>
            <person name="Shittu T.A."/>
            <person name="Muthumeenakshi S."/>
            <person name="Baroncelli R."/>
            <person name="Sreenivasaprasada S."/>
        </authorList>
    </citation>
    <scope>NUCLEOTIDE SEQUENCE [LARGE SCALE GENOMIC DNA]</scope>
    <source>
        <strain evidence="2 3">ITEM 2341</strain>
    </source>
</reference>
<organism evidence="2 3">
    <name type="scientific">Gibberella intermedia</name>
    <name type="common">Bulb rot disease fungus</name>
    <name type="synonym">Fusarium proliferatum</name>
    <dbReference type="NCBI Taxonomy" id="948311"/>
    <lineage>
        <taxon>Eukaryota</taxon>
        <taxon>Fungi</taxon>
        <taxon>Dikarya</taxon>
        <taxon>Ascomycota</taxon>
        <taxon>Pezizomycotina</taxon>
        <taxon>Sordariomycetes</taxon>
        <taxon>Hypocreomycetidae</taxon>
        <taxon>Hypocreales</taxon>
        <taxon>Nectriaceae</taxon>
        <taxon>Fusarium</taxon>
        <taxon>Fusarium fujikuroi species complex</taxon>
    </lineage>
</organism>
<evidence type="ECO:0000313" key="2">
    <source>
        <dbReference type="EMBL" id="RBA22468.1"/>
    </source>
</evidence>
<dbReference type="AlphaFoldDB" id="A0A365NPM0"/>
<evidence type="ECO:0000313" key="3">
    <source>
        <dbReference type="Proteomes" id="UP000251714"/>
    </source>
</evidence>
<feature type="compositionally biased region" description="Basic and acidic residues" evidence="1">
    <location>
        <begin position="717"/>
        <end position="733"/>
    </location>
</feature>
<accession>A0A365NPM0</accession>
<proteinExistence type="predicted"/>
<sequence length="755" mass="82686">MGYVLLAPYNDPMHLGQGFNSFLQQPCIDRAVKLTQADLQTQAARAGGPSNVSQVVSYSSRFVEKISDVVRSMNISAASSIKVGTIEVSGNSVSVDEAKFAASDMNAVISVKVINQITTAVQNPTFLPLDKPAKISSERFFKIYGFMEGGDLHGIVSMKVLDSSNKSKVEAALKGAMNGSAGEFTLGEGTATSTIEAAVQETESTITVNWSGGGRIKSEDAEWTLDSLIRAASAFPARVAACPQKTYAILTPFNRNRSFVKWAEENNITVPDFSPIQQYTHDLLDNFMEFKSNLSRIQAVIANPLAYVPSRFNNAVNLNVESLVAERQAIKREMAKIVGIIDRLLVSHVILHVLPDRQADTPICRNSNPSGDITEELASPEVWAIRLPVLAESPVADAKLTAAQTALVINGFCANDPTQDTIDPPTGAGLGNKMKDSMKKVEDEVKEKEKEVEKVIPAPEICSGSIKEHLIQQERAFVDSEDNKRKYSKYRFDRSVGNPSGGFFVDAVVLEKAMLPVSWPERIEISLRKWGNGKLKRVRTMYEQTHQTHGTDTGETQDSIFIDLEAGEVVNRVKLGKGNFSGGMSGVGFIELHTSKNRQRSIGSAELCDEVIDCVPYDGCTGLKGFWGGKGDLIDRLAEKAVAYLGPTLFIGKHDATSLLEIQKRLVLAVTYISPDFEAKFKQGNGRGTKNNKVQEKKSRATIKETKAEKQKRKAKAQAEHKEDKELNTEGKRQTRSGTVYGIDNQPPGQKSLYK</sequence>
<feature type="compositionally biased region" description="Basic and acidic residues" evidence="1">
    <location>
        <begin position="693"/>
        <end position="709"/>
    </location>
</feature>
<evidence type="ECO:0008006" key="4">
    <source>
        <dbReference type="Google" id="ProtNLM"/>
    </source>
</evidence>
<comment type="caution">
    <text evidence="2">The sequence shown here is derived from an EMBL/GenBank/DDBJ whole genome shotgun (WGS) entry which is preliminary data.</text>
</comment>
<protein>
    <recommendedName>
        <fullName evidence="4">MACPF domain-containing protein</fullName>
    </recommendedName>
</protein>
<evidence type="ECO:0000256" key="1">
    <source>
        <dbReference type="SAM" id="MobiDB-lite"/>
    </source>
</evidence>
<dbReference type="EMBL" id="PKMI01000001">
    <property type="protein sequence ID" value="RBA22468.1"/>
    <property type="molecule type" value="Genomic_DNA"/>
</dbReference>
<gene>
    <name evidence="2" type="ORF">FPRO05_00815</name>
</gene>
<name>A0A365NPM0_GIBIN</name>